<dbReference type="GO" id="GO:0003723">
    <property type="term" value="F:RNA binding"/>
    <property type="evidence" value="ECO:0007669"/>
    <property type="project" value="InterPro"/>
</dbReference>
<evidence type="ECO:0000256" key="6">
    <source>
        <dbReference type="ARBA" id="ARBA00022816"/>
    </source>
</evidence>
<dbReference type="SUPFAM" id="SSF54427">
    <property type="entry name" value="NTF2-like"/>
    <property type="match status" value="1"/>
</dbReference>
<dbReference type="SMART" id="SM00804">
    <property type="entry name" value="TAP_C"/>
    <property type="match status" value="1"/>
</dbReference>
<feature type="domain" description="TAP-C" evidence="9">
    <location>
        <begin position="583"/>
        <end position="635"/>
    </location>
</feature>
<dbReference type="SUPFAM" id="SSF52058">
    <property type="entry name" value="L domain-like"/>
    <property type="match status" value="1"/>
</dbReference>
<comment type="subcellular location">
    <subcellularLocation>
        <location evidence="1">Nucleus</location>
        <location evidence="1">Nucleoplasm</location>
    </subcellularLocation>
</comment>
<dbReference type="SUPFAM" id="SSF54928">
    <property type="entry name" value="RNA-binding domain, RBD"/>
    <property type="match status" value="1"/>
</dbReference>
<keyword evidence="10" id="KW-1185">Reference proteome</keyword>
<dbReference type="Gene3D" id="3.80.10.10">
    <property type="entry name" value="Ribonuclease Inhibitor"/>
    <property type="match status" value="1"/>
</dbReference>
<dbReference type="GO" id="GO:0005737">
    <property type="term" value="C:cytoplasm"/>
    <property type="evidence" value="ECO:0007669"/>
    <property type="project" value="InterPro"/>
</dbReference>
<evidence type="ECO:0000256" key="2">
    <source>
        <dbReference type="ARBA" id="ARBA00009285"/>
    </source>
</evidence>
<dbReference type="InterPro" id="IPR018222">
    <property type="entry name" value="Nuclear_transport_factor_2_euk"/>
</dbReference>
<dbReference type="InterPro" id="IPR032675">
    <property type="entry name" value="LRR_dom_sf"/>
</dbReference>
<evidence type="ECO:0000313" key="10">
    <source>
        <dbReference type="Proteomes" id="UP000046393"/>
    </source>
</evidence>
<dbReference type="InterPro" id="IPR030217">
    <property type="entry name" value="NXF_fam"/>
</dbReference>
<proteinExistence type="inferred from homology"/>
<dbReference type="InterPro" id="IPR057125">
    <property type="entry name" value="NXF1/2/3/5-like_LRR"/>
</dbReference>
<dbReference type="InterPro" id="IPR005637">
    <property type="entry name" value="TAP_C_dom"/>
</dbReference>
<keyword evidence="3" id="KW-0813">Transport</keyword>
<keyword evidence="6" id="KW-0509">mRNA transport</keyword>
<dbReference type="InterPro" id="IPR032710">
    <property type="entry name" value="NTF2-like_dom_sf"/>
</dbReference>
<dbReference type="PANTHER" id="PTHR10662:SF22">
    <property type="entry name" value="NUCLEAR RNA EXPORT FACTOR 1"/>
    <property type="match status" value="1"/>
</dbReference>
<dbReference type="PROSITE" id="PS51281">
    <property type="entry name" value="TAP_C"/>
    <property type="match status" value="1"/>
</dbReference>
<name>A0A0N5AK00_9BILA</name>
<evidence type="ECO:0000256" key="3">
    <source>
        <dbReference type="ARBA" id="ARBA00022448"/>
    </source>
</evidence>
<evidence type="ECO:0000313" key="11">
    <source>
        <dbReference type="WBParaSite" id="SMUV_0000480201-mRNA-1"/>
    </source>
</evidence>
<organism evidence="10 11">
    <name type="scientific">Syphacia muris</name>
    <dbReference type="NCBI Taxonomy" id="451379"/>
    <lineage>
        <taxon>Eukaryota</taxon>
        <taxon>Metazoa</taxon>
        <taxon>Ecdysozoa</taxon>
        <taxon>Nematoda</taxon>
        <taxon>Chromadorea</taxon>
        <taxon>Rhabditida</taxon>
        <taxon>Spirurina</taxon>
        <taxon>Oxyuridomorpha</taxon>
        <taxon>Oxyuroidea</taxon>
        <taxon>Oxyuridae</taxon>
        <taxon>Syphacia</taxon>
    </lineage>
</organism>
<dbReference type="InterPro" id="IPR015245">
    <property type="entry name" value="Tap_RNA-bd"/>
</dbReference>
<dbReference type="Pfam" id="PF24048">
    <property type="entry name" value="LRR_NXF1-5"/>
    <property type="match status" value="1"/>
</dbReference>
<evidence type="ECO:0000259" key="8">
    <source>
        <dbReference type="PROSITE" id="PS50177"/>
    </source>
</evidence>
<feature type="domain" description="NTF2" evidence="8">
    <location>
        <begin position="359"/>
        <end position="517"/>
    </location>
</feature>
<dbReference type="GO" id="GO:0005654">
    <property type="term" value="C:nucleoplasm"/>
    <property type="evidence" value="ECO:0007669"/>
    <property type="project" value="UniProtKB-SubCell"/>
</dbReference>
<dbReference type="PROSITE" id="PS51450">
    <property type="entry name" value="LRR"/>
    <property type="match status" value="1"/>
</dbReference>
<evidence type="ECO:0000259" key="9">
    <source>
        <dbReference type="PROSITE" id="PS51281"/>
    </source>
</evidence>
<keyword evidence="7" id="KW-0539">Nucleus</keyword>
<dbReference type="Gene3D" id="1.10.8.10">
    <property type="entry name" value="DNA helicase RuvA subunit, C-terminal domain"/>
    <property type="match status" value="1"/>
</dbReference>
<sequence length="635" mass="72176">MNHRRGGPPRCDAKKMTMRKLTYFDDDLVSRFDDDDEVVIPPTARQLRIARGQQNRRGKSASAVVRNYLESRRDHQLQRSAGGASSSTLILNLIKVPRGALFKKEYILQVIGQYVDDFKPILLKTEKNDLTFFVEDDETAQAIKAISRRVRHPQTNQLVSFLVSRVPAGFAPLSSNDKKALLEVMQTRYNSSEHALDLGELNLDKAFRESSMHISLNRNNVMMSVVDLIDKHFGDITALSVKGNRLRFLDYFANLTYRIKNIQILDLSSNQIDHITELEKLKGWPVHTLYFENNPVCATYASAEAYTSAIHRIFPKVTLLDGIPVERAKEVEMPKLDDEQYTIPTSKPSYFGTEARRALIEAFVVEYITIYDSPDPKNRKLLISAYDEDASFSLMAENLPDAHEKRPFFGNYKVYRWSSHNINYMDKWERFREKVLQKGAVDIVVELGKLPATKHLTDTFVLDISMATDKVICFALQGFFVDGEKQGIDDYKFFCRNFVVKCKGENKIAILSDMLFISGVFSERVQRYKALLSSLMKLPPNLDGETEQKAEVVGGQSSIPVTGAANMTAEATPQQIAASGDANMQQQMIDAFCKDSNMRPEWSRKCLEDQNWDYSAAGQAFLTVRERIPPEAFQS</sequence>
<dbReference type="WBParaSite" id="SMUV_0000480201-mRNA-1">
    <property type="protein sequence ID" value="SMUV_0000480201-mRNA-1"/>
    <property type="gene ID" value="SMUV_0000480201"/>
</dbReference>
<reference evidence="11" key="1">
    <citation type="submission" date="2017-02" db="UniProtKB">
        <authorList>
            <consortium name="WormBaseParasite"/>
        </authorList>
    </citation>
    <scope>IDENTIFICATION</scope>
</reference>
<protein>
    <submittedName>
        <fullName evidence="11">Nuclear RNA export factor 1</fullName>
    </submittedName>
</protein>
<comment type="similarity">
    <text evidence="2">Belongs to the NXF family.</text>
</comment>
<dbReference type="SUPFAM" id="SSF46934">
    <property type="entry name" value="UBA-like"/>
    <property type="match status" value="1"/>
</dbReference>
<dbReference type="InterPro" id="IPR012677">
    <property type="entry name" value="Nucleotide-bd_a/b_plait_sf"/>
</dbReference>
<dbReference type="CDD" id="cd14342">
    <property type="entry name" value="UBA_TAP-C"/>
    <property type="match status" value="1"/>
</dbReference>
<dbReference type="Pfam" id="PF09162">
    <property type="entry name" value="Tap-RNA_bind"/>
    <property type="match status" value="1"/>
</dbReference>
<dbReference type="AlphaFoldDB" id="A0A0N5AK00"/>
<dbReference type="Gene3D" id="3.30.70.330">
    <property type="match status" value="1"/>
</dbReference>
<dbReference type="FunFam" id="1.10.8.10:FF:000018">
    <property type="entry name" value="Nuclear RNA export factor 1"/>
    <property type="match status" value="1"/>
</dbReference>
<accession>A0A0N5AK00</accession>
<dbReference type="PANTHER" id="PTHR10662">
    <property type="entry name" value="NUCLEAR RNA EXPORT FACTOR"/>
    <property type="match status" value="1"/>
</dbReference>
<dbReference type="STRING" id="451379.A0A0N5AK00"/>
<evidence type="ECO:0000256" key="4">
    <source>
        <dbReference type="ARBA" id="ARBA00022614"/>
    </source>
</evidence>
<dbReference type="Gene3D" id="3.10.450.50">
    <property type="match status" value="1"/>
</dbReference>
<dbReference type="InterPro" id="IPR002075">
    <property type="entry name" value="NTF2_dom"/>
</dbReference>
<dbReference type="FunFam" id="3.80.10.10:FF:000384">
    <property type="entry name" value="Nuclear RNA export factor 1"/>
    <property type="match status" value="1"/>
</dbReference>
<evidence type="ECO:0000256" key="7">
    <source>
        <dbReference type="ARBA" id="ARBA00023242"/>
    </source>
</evidence>
<dbReference type="GO" id="GO:0016973">
    <property type="term" value="P:poly(A)+ mRNA export from nucleus"/>
    <property type="evidence" value="ECO:0007669"/>
    <property type="project" value="TreeGrafter"/>
</dbReference>
<dbReference type="InterPro" id="IPR009060">
    <property type="entry name" value="UBA-like_sf"/>
</dbReference>
<evidence type="ECO:0000256" key="1">
    <source>
        <dbReference type="ARBA" id="ARBA00004642"/>
    </source>
</evidence>
<keyword evidence="5" id="KW-0677">Repeat</keyword>
<dbReference type="PROSITE" id="PS50177">
    <property type="entry name" value="NTF2_DOMAIN"/>
    <property type="match status" value="1"/>
</dbReference>
<dbReference type="InterPro" id="IPR035979">
    <property type="entry name" value="RBD_domain_sf"/>
</dbReference>
<dbReference type="InterPro" id="IPR001611">
    <property type="entry name" value="Leu-rich_rpt"/>
</dbReference>
<keyword evidence="4" id="KW-0433">Leucine-rich repeat</keyword>
<dbReference type="Proteomes" id="UP000046393">
    <property type="component" value="Unplaced"/>
</dbReference>
<dbReference type="Pfam" id="PF03943">
    <property type="entry name" value="TAP_C"/>
    <property type="match status" value="1"/>
</dbReference>
<dbReference type="Pfam" id="PF22602">
    <property type="entry name" value="NXF_NTF2"/>
    <property type="match status" value="1"/>
</dbReference>
<evidence type="ECO:0000256" key="5">
    <source>
        <dbReference type="ARBA" id="ARBA00022737"/>
    </source>
</evidence>